<reference evidence="3 4" key="1">
    <citation type="journal article" date="2017" name="Curr. Microbiol.">
        <title>Mucilaginibacter ginsenosidivorans sp. nov., Isolated from Soil of Ginseng Field.</title>
        <authorList>
            <person name="Kim M.M."/>
            <person name="Siddiqi M.Z."/>
            <person name="Im W.T."/>
        </authorList>
    </citation>
    <scope>NUCLEOTIDE SEQUENCE [LARGE SCALE GENOMIC DNA]</scope>
    <source>
        <strain evidence="3 4">Gsoil 3017</strain>
    </source>
</reference>
<feature type="transmembrane region" description="Helical" evidence="1">
    <location>
        <begin position="61"/>
        <end position="84"/>
    </location>
</feature>
<dbReference type="Proteomes" id="UP000321479">
    <property type="component" value="Chromosome"/>
</dbReference>
<evidence type="ECO:0000256" key="1">
    <source>
        <dbReference type="SAM" id="Phobius"/>
    </source>
</evidence>
<evidence type="ECO:0000313" key="3">
    <source>
        <dbReference type="EMBL" id="QEC62882.1"/>
    </source>
</evidence>
<proteinExistence type="predicted"/>
<dbReference type="GO" id="GO:0016747">
    <property type="term" value="F:acyltransferase activity, transferring groups other than amino-acyl groups"/>
    <property type="evidence" value="ECO:0007669"/>
    <property type="project" value="InterPro"/>
</dbReference>
<keyword evidence="3" id="KW-0012">Acyltransferase</keyword>
<dbReference type="PANTHER" id="PTHR36927:SF4">
    <property type="entry name" value="BLR5718 PROTEIN"/>
    <property type="match status" value="1"/>
</dbReference>
<name>A0A5B8UVC7_9SPHI</name>
<protein>
    <submittedName>
        <fullName evidence="3">Acyltransferase</fullName>
    </submittedName>
</protein>
<dbReference type="InterPro" id="IPR002656">
    <property type="entry name" value="Acyl_transf_3_dom"/>
</dbReference>
<dbReference type="AlphaFoldDB" id="A0A5B8UVC7"/>
<feature type="transmembrane region" description="Helical" evidence="1">
    <location>
        <begin position="25"/>
        <end position="49"/>
    </location>
</feature>
<keyword evidence="4" id="KW-1185">Reference proteome</keyword>
<dbReference type="KEGG" id="mgin:FRZ54_09930"/>
<feature type="transmembrane region" description="Helical" evidence="1">
    <location>
        <begin position="354"/>
        <end position="375"/>
    </location>
</feature>
<sequence>MSSIAPSATTGKPGNKIVYIDHLKVILTVLVILHHTFITYGAPGGWYYFQKTTNEIIKIPMTLFVAVNQSFFMGFFFFLSALFVPSSYNKKGPAKFIKDRVIRLGVPLIFYSFILGPAMNYLVYYFGYGHHITFIQYLRGYDDWIDFGVLWFAAALLLFTLLYVAWRSVVPASGPKPPTGLSFGKIILFAAGLGAISFLVRLIFPIGWILKPVGFQLGHFTQYIMLFIAGTWASKYNWLAGITNKQGRKGVWIAMLLVVIVFPLFYMLLETIKFPSSYFSGGLHWPALMYALWEQLTGLAIITALIAYGKRSLNGASANWGKLSRSTFAVYIFHPLVVISLTIAFRNINVEPALKLLFVAPLAVTGSFLLGRIIVAIPGVNKII</sequence>
<dbReference type="PANTHER" id="PTHR36927">
    <property type="entry name" value="BLR4337 PROTEIN"/>
    <property type="match status" value="1"/>
</dbReference>
<gene>
    <name evidence="3" type="ORF">FRZ54_09930</name>
</gene>
<organism evidence="3 4">
    <name type="scientific">Mucilaginibacter ginsenosidivorans</name>
    <dbReference type="NCBI Taxonomy" id="398053"/>
    <lineage>
        <taxon>Bacteria</taxon>
        <taxon>Pseudomonadati</taxon>
        <taxon>Bacteroidota</taxon>
        <taxon>Sphingobacteriia</taxon>
        <taxon>Sphingobacteriales</taxon>
        <taxon>Sphingobacteriaceae</taxon>
        <taxon>Mucilaginibacter</taxon>
    </lineage>
</organism>
<evidence type="ECO:0000259" key="2">
    <source>
        <dbReference type="Pfam" id="PF01757"/>
    </source>
</evidence>
<feature type="transmembrane region" description="Helical" evidence="1">
    <location>
        <begin position="104"/>
        <end position="127"/>
    </location>
</feature>
<feature type="transmembrane region" description="Helical" evidence="1">
    <location>
        <begin position="186"/>
        <end position="208"/>
    </location>
</feature>
<evidence type="ECO:0000313" key="4">
    <source>
        <dbReference type="Proteomes" id="UP000321479"/>
    </source>
</evidence>
<keyword evidence="1" id="KW-1133">Transmembrane helix</keyword>
<feature type="transmembrane region" description="Helical" evidence="1">
    <location>
        <begin position="289"/>
        <end position="308"/>
    </location>
</feature>
<accession>A0A5B8UVC7</accession>
<feature type="domain" description="Acyltransferase 3" evidence="2">
    <location>
        <begin position="18"/>
        <end position="371"/>
    </location>
</feature>
<feature type="transmembrane region" description="Helical" evidence="1">
    <location>
        <begin position="250"/>
        <end position="269"/>
    </location>
</feature>
<keyword evidence="1" id="KW-0812">Transmembrane</keyword>
<keyword evidence="1" id="KW-0472">Membrane</keyword>
<feature type="transmembrane region" description="Helical" evidence="1">
    <location>
        <begin position="328"/>
        <end position="348"/>
    </location>
</feature>
<keyword evidence="3" id="KW-0808">Transferase</keyword>
<dbReference type="OrthoDB" id="5446016at2"/>
<dbReference type="RefSeq" id="WP_147031459.1">
    <property type="nucleotide sequence ID" value="NZ_CP042436.1"/>
</dbReference>
<feature type="transmembrane region" description="Helical" evidence="1">
    <location>
        <begin position="147"/>
        <end position="166"/>
    </location>
</feature>
<dbReference type="InterPro" id="IPR050623">
    <property type="entry name" value="Glucan_succinyl_AcylTrfase"/>
</dbReference>
<dbReference type="EMBL" id="CP042436">
    <property type="protein sequence ID" value="QEC62882.1"/>
    <property type="molecule type" value="Genomic_DNA"/>
</dbReference>
<feature type="transmembrane region" description="Helical" evidence="1">
    <location>
        <begin position="220"/>
        <end position="238"/>
    </location>
</feature>
<dbReference type="Pfam" id="PF01757">
    <property type="entry name" value="Acyl_transf_3"/>
    <property type="match status" value="1"/>
</dbReference>